<protein>
    <recommendedName>
        <fullName evidence="5">PDZ domain-containing protein</fullName>
    </recommendedName>
</protein>
<dbReference type="PANTHER" id="PTHR38909:SF1">
    <property type="entry name" value="G PROTEIN GAMMA DOMAIN-CONTAINING PROTEIN"/>
    <property type="match status" value="1"/>
</dbReference>
<sequence length="806" mass="86488">MKRLCLLLFAVISGAATANDVPPSNHLHEEDRTLLSNIINYADKIQNAVPTVPTTPMPTTSPTFSSAPTPSPSATPTQAPTVSAHPSIGPTIAPTVSAQPTNVPTVSSAPSTPPSIWPSSLPSTEPSGAPSNVPSVSAIPSSSPTPAPSSMPSSSPTKVPSSHPSSVPSDVPSSVPTLSMSPTLMYRATLHTTISIPLQGIDAQMNVNHTKVFESVVRYFIQQNLQDVEGAVLVSTVTVQTQQVLDVGGKELVVDVRVLAIYESLDHPDTFDFKTIVADGFEVNFALFKSDLLDTNDPFFLPLDPARVPTDENDQDSSISQGTYIAVAVCSIIVSLCGVAAAYYSLKKYQEETDKGDKLSSDMYMYTDPVDSQLTQDDVGCGLQNAKSIEIIQVSDSPEKRHDYSVAGEDDEQDDDDDEPENENEKPETPRKKEKKSESPLEVETLQGHNSKDGGSYTELLHTLPSKGNQNNLPPKSPNTMEAGTRLGVLAESILRSESFGSNRDPPTEANRFKYSQQQQKISTKDPAAKYRTATFGLPRPDQRDDFNPRGGGSAHARRDPSVVGANQFVSADALNSFFPPAKQDPDQRSTHSRNIFELAENRASAAPGPYSQTQSNSAHLRQQQQQYRSVDWPSEHSRGNGALNAAAGRNNFGATSKGPPRTFENNRNEPTSPASSAVSSSINAFLNMVGGTLGAAPLASPAVQQEKKEEKNEKFHDILQREGLYDVFAPAGALGIVVDTTKDGPAVHSLKQTSPMLGLINPGDLIVGLDAQDTRSMTAATLTRLMASKSNQKERKITLLAADTY</sequence>
<evidence type="ECO:0000256" key="1">
    <source>
        <dbReference type="SAM" id="MobiDB-lite"/>
    </source>
</evidence>
<evidence type="ECO:0008006" key="5">
    <source>
        <dbReference type="Google" id="ProtNLM"/>
    </source>
</evidence>
<organism evidence="3 4">
    <name type="scientific">Seminavis robusta</name>
    <dbReference type="NCBI Taxonomy" id="568900"/>
    <lineage>
        <taxon>Eukaryota</taxon>
        <taxon>Sar</taxon>
        <taxon>Stramenopiles</taxon>
        <taxon>Ochrophyta</taxon>
        <taxon>Bacillariophyta</taxon>
        <taxon>Bacillariophyceae</taxon>
        <taxon>Bacillariophycidae</taxon>
        <taxon>Naviculales</taxon>
        <taxon>Naviculaceae</taxon>
        <taxon>Seminavis</taxon>
    </lineage>
</organism>
<evidence type="ECO:0000256" key="2">
    <source>
        <dbReference type="SAM" id="SignalP"/>
    </source>
</evidence>
<keyword evidence="4" id="KW-1185">Reference proteome</keyword>
<feature type="compositionally biased region" description="Low complexity" evidence="1">
    <location>
        <begin position="640"/>
        <end position="655"/>
    </location>
</feature>
<feature type="compositionally biased region" description="Acidic residues" evidence="1">
    <location>
        <begin position="408"/>
        <end position="422"/>
    </location>
</feature>
<feature type="compositionally biased region" description="Basic and acidic residues" evidence="1">
    <location>
        <begin position="423"/>
        <end position="439"/>
    </location>
</feature>
<proteinExistence type="predicted"/>
<feature type="compositionally biased region" description="Low complexity" evidence="1">
    <location>
        <begin position="129"/>
        <end position="142"/>
    </location>
</feature>
<dbReference type="SUPFAM" id="SSF50156">
    <property type="entry name" value="PDZ domain-like"/>
    <property type="match status" value="1"/>
</dbReference>
<dbReference type="OrthoDB" id="49564at2759"/>
<evidence type="ECO:0000313" key="4">
    <source>
        <dbReference type="Proteomes" id="UP001153069"/>
    </source>
</evidence>
<feature type="chain" id="PRO_5040334876" description="PDZ domain-containing protein" evidence="2">
    <location>
        <begin position="19"/>
        <end position="806"/>
    </location>
</feature>
<feature type="compositionally biased region" description="Low complexity" evidence="1">
    <location>
        <begin position="50"/>
        <end position="84"/>
    </location>
</feature>
<feature type="region of interest" description="Disordered" evidence="1">
    <location>
        <begin position="603"/>
        <end position="678"/>
    </location>
</feature>
<dbReference type="EMBL" id="CAICTM010000027">
    <property type="protein sequence ID" value="CAB9497855.1"/>
    <property type="molecule type" value="Genomic_DNA"/>
</dbReference>
<feature type="region of interest" description="Disordered" evidence="1">
    <location>
        <begin position="390"/>
        <end position="482"/>
    </location>
</feature>
<feature type="compositionally biased region" description="Polar residues" evidence="1">
    <location>
        <begin position="611"/>
        <end position="629"/>
    </location>
</feature>
<feature type="region of interest" description="Disordered" evidence="1">
    <location>
        <begin position="50"/>
        <end position="175"/>
    </location>
</feature>
<feature type="compositionally biased region" description="Low complexity" evidence="1">
    <location>
        <begin position="150"/>
        <end position="175"/>
    </location>
</feature>
<comment type="caution">
    <text evidence="3">The sequence shown here is derived from an EMBL/GenBank/DDBJ whole genome shotgun (WGS) entry which is preliminary data.</text>
</comment>
<gene>
    <name evidence="3" type="ORF">SEMRO_27_G017990.1</name>
</gene>
<feature type="compositionally biased region" description="Polar residues" evidence="1">
    <location>
        <begin position="117"/>
        <end position="126"/>
    </location>
</feature>
<feature type="region of interest" description="Disordered" evidence="1">
    <location>
        <begin position="498"/>
        <end position="563"/>
    </location>
</feature>
<keyword evidence="2" id="KW-0732">Signal</keyword>
<feature type="compositionally biased region" description="Low complexity" evidence="1">
    <location>
        <begin position="100"/>
        <end position="110"/>
    </location>
</feature>
<accession>A0A9N8DCA1</accession>
<name>A0A9N8DCA1_9STRA</name>
<dbReference type="AlphaFoldDB" id="A0A9N8DCA1"/>
<reference evidence="3" key="1">
    <citation type="submission" date="2020-06" db="EMBL/GenBank/DDBJ databases">
        <authorList>
            <consortium name="Plant Systems Biology data submission"/>
        </authorList>
    </citation>
    <scope>NUCLEOTIDE SEQUENCE</scope>
    <source>
        <strain evidence="3">D6</strain>
    </source>
</reference>
<dbReference type="InterPro" id="IPR036034">
    <property type="entry name" value="PDZ_sf"/>
</dbReference>
<dbReference type="Proteomes" id="UP001153069">
    <property type="component" value="Unassembled WGS sequence"/>
</dbReference>
<dbReference type="PANTHER" id="PTHR38909">
    <property type="entry name" value="G PROTEIN GAMMA DOMAIN-CONTAINING PROTEIN"/>
    <property type="match status" value="1"/>
</dbReference>
<feature type="compositionally biased region" description="Polar residues" evidence="1">
    <location>
        <begin position="466"/>
        <end position="482"/>
    </location>
</feature>
<feature type="signal peptide" evidence="2">
    <location>
        <begin position="1"/>
        <end position="18"/>
    </location>
</feature>
<evidence type="ECO:0000313" key="3">
    <source>
        <dbReference type="EMBL" id="CAB9497855.1"/>
    </source>
</evidence>